<evidence type="ECO:0000256" key="1">
    <source>
        <dbReference type="ARBA" id="ARBA00004496"/>
    </source>
</evidence>
<evidence type="ECO:0000256" key="8">
    <source>
        <dbReference type="ARBA" id="ARBA00022840"/>
    </source>
</evidence>
<evidence type="ECO:0000256" key="7">
    <source>
        <dbReference type="ARBA" id="ARBA00022741"/>
    </source>
</evidence>
<accession>A0A381SR89</accession>
<keyword evidence="8" id="KW-0067">ATP-binding</keyword>
<evidence type="ECO:0000256" key="11">
    <source>
        <dbReference type="ARBA" id="ARBA00031113"/>
    </source>
</evidence>
<dbReference type="GO" id="GO:0004828">
    <property type="term" value="F:serine-tRNA ligase activity"/>
    <property type="evidence" value="ECO:0007669"/>
    <property type="project" value="UniProtKB-EC"/>
</dbReference>
<dbReference type="Gene3D" id="1.10.287.40">
    <property type="entry name" value="Serine-tRNA synthetase, tRNA binding domain"/>
    <property type="match status" value="1"/>
</dbReference>
<evidence type="ECO:0000256" key="10">
    <source>
        <dbReference type="ARBA" id="ARBA00023146"/>
    </source>
</evidence>
<organism evidence="17">
    <name type="scientific">marine metagenome</name>
    <dbReference type="NCBI Taxonomy" id="408172"/>
    <lineage>
        <taxon>unclassified sequences</taxon>
        <taxon>metagenomes</taxon>
        <taxon>ecological metagenomes</taxon>
    </lineage>
</organism>
<feature type="domain" description="Aminoacyl-transfer RNA synthetases class-II family profile" evidence="16">
    <location>
        <begin position="167"/>
        <end position="418"/>
    </location>
</feature>
<dbReference type="GO" id="GO:0006434">
    <property type="term" value="P:seryl-tRNA aminoacylation"/>
    <property type="evidence" value="ECO:0007669"/>
    <property type="project" value="InterPro"/>
</dbReference>
<evidence type="ECO:0000313" key="17">
    <source>
        <dbReference type="EMBL" id="SVA04907.1"/>
    </source>
</evidence>
<comment type="similarity">
    <text evidence="3">Belongs to the class-II aminoacyl-tRNA synthetase family. Type-1 seryl-tRNA synthetase subfamily.</text>
</comment>
<dbReference type="EC" id="6.1.1.11" evidence="4"/>
<protein>
    <recommendedName>
        <fullName evidence="13">Serine--tRNA ligase</fullName>
        <ecNumber evidence="4">6.1.1.11</ecNumber>
    </recommendedName>
    <alternativeName>
        <fullName evidence="11">Seryl-tRNA synthetase</fullName>
    </alternativeName>
    <alternativeName>
        <fullName evidence="12">Seryl-tRNA(Ser/Sec) synthetase</fullName>
    </alternativeName>
</protein>
<dbReference type="PIRSF" id="PIRSF001529">
    <property type="entry name" value="Ser-tRNA-synth_IIa"/>
    <property type="match status" value="1"/>
</dbReference>
<dbReference type="GO" id="GO:0005524">
    <property type="term" value="F:ATP binding"/>
    <property type="evidence" value="ECO:0007669"/>
    <property type="project" value="UniProtKB-KW"/>
</dbReference>
<dbReference type="Pfam" id="PF02403">
    <property type="entry name" value="Seryl_tRNA_N"/>
    <property type="match status" value="1"/>
</dbReference>
<comment type="catalytic activity">
    <reaction evidence="14">
        <text>tRNA(Sec) + L-serine + ATP = L-seryl-tRNA(Sec) + AMP + diphosphate + H(+)</text>
        <dbReference type="Rhea" id="RHEA:42580"/>
        <dbReference type="Rhea" id="RHEA-COMP:9742"/>
        <dbReference type="Rhea" id="RHEA-COMP:10128"/>
        <dbReference type="ChEBI" id="CHEBI:15378"/>
        <dbReference type="ChEBI" id="CHEBI:30616"/>
        <dbReference type="ChEBI" id="CHEBI:33019"/>
        <dbReference type="ChEBI" id="CHEBI:33384"/>
        <dbReference type="ChEBI" id="CHEBI:78442"/>
        <dbReference type="ChEBI" id="CHEBI:78533"/>
        <dbReference type="ChEBI" id="CHEBI:456215"/>
        <dbReference type="EC" id="6.1.1.11"/>
    </reaction>
</comment>
<dbReference type="GO" id="GO:0005737">
    <property type="term" value="C:cytoplasm"/>
    <property type="evidence" value="ECO:0007669"/>
    <property type="project" value="UniProtKB-SubCell"/>
</dbReference>
<dbReference type="InterPro" id="IPR002314">
    <property type="entry name" value="aa-tRNA-synt_IIb"/>
</dbReference>
<dbReference type="Gene3D" id="3.30.930.10">
    <property type="entry name" value="Bira Bifunctional Protein, Domain 2"/>
    <property type="match status" value="1"/>
</dbReference>
<proteinExistence type="inferred from homology"/>
<evidence type="ECO:0000256" key="9">
    <source>
        <dbReference type="ARBA" id="ARBA00022917"/>
    </source>
</evidence>
<evidence type="ECO:0000256" key="3">
    <source>
        <dbReference type="ARBA" id="ARBA00010728"/>
    </source>
</evidence>
<evidence type="ECO:0000256" key="14">
    <source>
        <dbReference type="ARBA" id="ARBA00047929"/>
    </source>
</evidence>
<comment type="subcellular location">
    <subcellularLocation>
        <location evidence="1">Cytoplasm</location>
    </subcellularLocation>
</comment>
<dbReference type="Pfam" id="PF00587">
    <property type="entry name" value="tRNA-synt_2b"/>
    <property type="match status" value="1"/>
</dbReference>
<dbReference type="InterPro" id="IPR010978">
    <property type="entry name" value="tRNA-bd_arm"/>
</dbReference>
<keyword evidence="6" id="KW-0436">Ligase</keyword>
<dbReference type="SUPFAM" id="SSF46589">
    <property type="entry name" value="tRNA-binding arm"/>
    <property type="match status" value="1"/>
</dbReference>
<dbReference type="InterPro" id="IPR042103">
    <property type="entry name" value="SerRS_1_N_sf"/>
</dbReference>
<dbReference type="NCBIfam" id="TIGR00414">
    <property type="entry name" value="serS"/>
    <property type="match status" value="1"/>
</dbReference>
<dbReference type="PANTHER" id="PTHR43697:SF1">
    <property type="entry name" value="SERINE--TRNA LIGASE"/>
    <property type="match status" value="1"/>
</dbReference>
<evidence type="ECO:0000259" key="16">
    <source>
        <dbReference type="PROSITE" id="PS50862"/>
    </source>
</evidence>
<dbReference type="PANTHER" id="PTHR43697">
    <property type="entry name" value="SERYL-TRNA SYNTHETASE"/>
    <property type="match status" value="1"/>
</dbReference>
<evidence type="ECO:0000256" key="2">
    <source>
        <dbReference type="ARBA" id="ARBA00005045"/>
    </source>
</evidence>
<evidence type="ECO:0000256" key="12">
    <source>
        <dbReference type="ARBA" id="ARBA00033352"/>
    </source>
</evidence>
<evidence type="ECO:0000256" key="6">
    <source>
        <dbReference type="ARBA" id="ARBA00022598"/>
    </source>
</evidence>
<keyword evidence="5" id="KW-0963">Cytoplasm</keyword>
<evidence type="ECO:0000256" key="4">
    <source>
        <dbReference type="ARBA" id="ARBA00012840"/>
    </source>
</evidence>
<dbReference type="PRINTS" id="PR00981">
    <property type="entry name" value="TRNASYNTHSER"/>
</dbReference>
<reference evidence="17" key="1">
    <citation type="submission" date="2018-05" db="EMBL/GenBank/DDBJ databases">
        <authorList>
            <person name="Lanie J.A."/>
            <person name="Ng W.-L."/>
            <person name="Kazmierczak K.M."/>
            <person name="Andrzejewski T.M."/>
            <person name="Davidsen T.M."/>
            <person name="Wayne K.J."/>
            <person name="Tettelin H."/>
            <person name="Glass J.I."/>
            <person name="Rusch D."/>
            <person name="Podicherti R."/>
            <person name="Tsui H.-C.T."/>
            <person name="Winkler M.E."/>
        </authorList>
    </citation>
    <scope>NUCLEOTIDE SEQUENCE</scope>
</reference>
<evidence type="ECO:0000256" key="5">
    <source>
        <dbReference type="ARBA" id="ARBA00022490"/>
    </source>
</evidence>
<keyword evidence="10" id="KW-0030">Aminoacyl-tRNA synthetase</keyword>
<evidence type="ECO:0000256" key="15">
    <source>
        <dbReference type="ARBA" id="ARBA00048823"/>
    </source>
</evidence>
<dbReference type="InterPro" id="IPR045864">
    <property type="entry name" value="aa-tRNA-synth_II/BPL/LPL"/>
</dbReference>
<dbReference type="SUPFAM" id="SSF55681">
    <property type="entry name" value="Class II aaRS and biotin synthetases"/>
    <property type="match status" value="1"/>
</dbReference>
<keyword evidence="9" id="KW-0648">Protein biosynthesis</keyword>
<keyword evidence="7" id="KW-0547">Nucleotide-binding</keyword>
<evidence type="ECO:0000256" key="13">
    <source>
        <dbReference type="ARBA" id="ARBA00039158"/>
    </source>
</evidence>
<comment type="catalytic activity">
    <reaction evidence="15">
        <text>tRNA(Ser) + L-serine + ATP = L-seryl-tRNA(Ser) + AMP + diphosphate + H(+)</text>
        <dbReference type="Rhea" id="RHEA:12292"/>
        <dbReference type="Rhea" id="RHEA-COMP:9669"/>
        <dbReference type="Rhea" id="RHEA-COMP:9703"/>
        <dbReference type="ChEBI" id="CHEBI:15378"/>
        <dbReference type="ChEBI" id="CHEBI:30616"/>
        <dbReference type="ChEBI" id="CHEBI:33019"/>
        <dbReference type="ChEBI" id="CHEBI:33384"/>
        <dbReference type="ChEBI" id="CHEBI:78442"/>
        <dbReference type="ChEBI" id="CHEBI:78533"/>
        <dbReference type="ChEBI" id="CHEBI:456215"/>
        <dbReference type="EC" id="6.1.1.11"/>
    </reaction>
</comment>
<dbReference type="InterPro" id="IPR002317">
    <property type="entry name" value="Ser-tRNA-ligase_type_1"/>
</dbReference>
<name>A0A381SR89_9ZZZZ</name>
<dbReference type="InterPro" id="IPR015866">
    <property type="entry name" value="Ser-tRNA-synth_1_N"/>
</dbReference>
<dbReference type="PROSITE" id="PS50862">
    <property type="entry name" value="AA_TRNA_LIGASE_II"/>
    <property type="match status" value="1"/>
</dbReference>
<comment type="pathway">
    <text evidence="2">Aminoacyl-tRNA biosynthesis; selenocysteinyl-tRNA(Sec) biosynthesis; L-seryl-tRNA(Sec) from L-serine and tRNA(Sec): step 1/1.</text>
</comment>
<dbReference type="EMBL" id="UINC01003277">
    <property type="protein sequence ID" value="SVA04907.1"/>
    <property type="molecule type" value="Genomic_DNA"/>
</dbReference>
<sequence>MIDLRRLRADPEGVKAAIARRGEDVTPLDRVVELDERQRQLGVERDAVRNEVKGISRQVGDLHKEGRGDEAAELQDRSRDLGDRADALADEVESLGSEIREVLLRVPNTPSPDCPDGLTPEENPVVRQVGADPDSFPGHQRVPHWEIGEELGILDVATGTKLSGAMFVMYSGLGATLCRALCQYGLDRNADAYREMRPPTLVRTETMVSTGHLPKFEDDAYHLERDDLWAIPTAEVPLTSLFRDEVLDEDDLPLKLMAHTSCFRREAGSAGRDTRGLLRVHEFDKVELLAYATEEQSPEVHMDILDRAEAAIAGLGLTYRVIDLVAGDLGASSARTFDIEVYAPGADQWLEVSSVSWFSDYQARRANARYRPSASGPDGKGGGTQVVNTLNGSGLAVPRVWAGVVETYRQEDGSVRVPDVLKPYMRGVEVIEAGM</sequence>
<gene>
    <name evidence="17" type="ORF">METZ01_LOCUS57761</name>
</gene>
<dbReference type="InterPro" id="IPR006195">
    <property type="entry name" value="aa-tRNA-synth_II"/>
</dbReference>
<dbReference type="AlphaFoldDB" id="A0A381SR89"/>